<organism evidence="1 2">
    <name type="scientific">Pyricularia oryzae</name>
    <name type="common">Rice blast fungus</name>
    <name type="synonym">Magnaporthe oryzae</name>
    <dbReference type="NCBI Taxonomy" id="318829"/>
    <lineage>
        <taxon>Eukaryota</taxon>
        <taxon>Fungi</taxon>
        <taxon>Dikarya</taxon>
        <taxon>Ascomycota</taxon>
        <taxon>Pezizomycotina</taxon>
        <taxon>Sordariomycetes</taxon>
        <taxon>Sordariomycetidae</taxon>
        <taxon>Magnaporthales</taxon>
        <taxon>Pyriculariaceae</taxon>
        <taxon>Pyricularia</taxon>
    </lineage>
</organism>
<proteinExistence type="predicted"/>
<dbReference type="EMBL" id="CP034208">
    <property type="protein sequence ID" value="QBZ63245.1"/>
    <property type="molecule type" value="Genomic_DNA"/>
</dbReference>
<evidence type="ECO:0000313" key="2">
    <source>
        <dbReference type="Proteomes" id="UP000294847"/>
    </source>
</evidence>
<sequence length="118" mass="13489">MPHARREMCGRTSPTWILASSLLINVITEKQWGGQKATQTLSEEEIVLEERQWSFYCHQCLSGAPSSVYLGGTYLTTPYFPGSYGRRSLYREGETESGKIEQPASLLYEYLYMHKRVG</sequence>
<name>A0A4P7NM07_PYROR</name>
<protein>
    <submittedName>
        <fullName evidence="1">Uncharacterized protein</fullName>
    </submittedName>
</protein>
<gene>
    <name evidence="1" type="ORF">PoMZ_12142</name>
</gene>
<accession>A0A4P7NM07</accession>
<dbReference type="Proteomes" id="UP000294847">
    <property type="component" value="Chromosome 5"/>
</dbReference>
<reference evidence="1 2" key="1">
    <citation type="journal article" date="2019" name="Mol. Biol. Evol.">
        <title>Blast fungal genomes show frequent chromosomal changes, gene gains and losses, and effector gene turnover.</title>
        <authorList>
            <person name="Gomez Luciano L.B."/>
            <person name="Jason Tsai I."/>
            <person name="Chuma I."/>
            <person name="Tosa Y."/>
            <person name="Chen Y.H."/>
            <person name="Li J.Y."/>
            <person name="Li M.Y."/>
            <person name="Jade Lu M.Y."/>
            <person name="Nakayashiki H."/>
            <person name="Li W.H."/>
        </authorList>
    </citation>
    <scope>NUCLEOTIDE SEQUENCE [LARGE SCALE GENOMIC DNA]</scope>
    <source>
        <strain evidence="1">MZ5-1-6</strain>
    </source>
</reference>
<evidence type="ECO:0000313" key="1">
    <source>
        <dbReference type="EMBL" id="QBZ63245.1"/>
    </source>
</evidence>
<dbReference type="AlphaFoldDB" id="A0A4P7NM07"/>